<evidence type="ECO:0000256" key="4">
    <source>
        <dbReference type="ARBA" id="ARBA00022840"/>
    </source>
</evidence>
<gene>
    <name evidence="7" type="ORF">JOC58_001259</name>
</gene>
<dbReference type="EMBL" id="JAVDQH010000004">
    <property type="protein sequence ID" value="MDR6243372.1"/>
    <property type="molecule type" value="Genomic_DNA"/>
</dbReference>
<organism evidence="7 8">
    <name type="scientific">Paenibacillus hunanensis</name>
    <dbReference type="NCBI Taxonomy" id="539262"/>
    <lineage>
        <taxon>Bacteria</taxon>
        <taxon>Bacillati</taxon>
        <taxon>Bacillota</taxon>
        <taxon>Bacilli</taxon>
        <taxon>Bacillales</taxon>
        <taxon>Paenibacillaceae</taxon>
        <taxon>Paenibacillus</taxon>
    </lineage>
</organism>
<evidence type="ECO:0000256" key="2">
    <source>
        <dbReference type="ARBA" id="ARBA00022448"/>
    </source>
</evidence>
<dbReference type="Proteomes" id="UP001185028">
    <property type="component" value="Unassembled WGS sequence"/>
</dbReference>
<evidence type="ECO:0000256" key="1">
    <source>
        <dbReference type="ARBA" id="ARBA00005417"/>
    </source>
</evidence>
<feature type="region of interest" description="Disordered" evidence="5">
    <location>
        <begin position="1"/>
        <end position="41"/>
    </location>
</feature>
<dbReference type="PANTHER" id="PTHR43335:SF4">
    <property type="entry name" value="ABC TRANSPORTER, ATP-BINDING PROTEIN"/>
    <property type="match status" value="1"/>
</dbReference>
<dbReference type="InterPro" id="IPR017871">
    <property type="entry name" value="ABC_transporter-like_CS"/>
</dbReference>
<dbReference type="InterPro" id="IPR027417">
    <property type="entry name" value="P-loop_NTPase"/>
</dbReference>
<feature type="domain" description="ABC transporter" evidence="6">
    <location>
        <begin position="54"/>
        <end position="282"/>
    </location>
</feature>
<keyword evidence="8" id="KW-1185">Reference proteome</keyword>
<dbReference type="RefSeq" id="WP_188773575.1">
    <property type="nucleotide sequence ID" value="NZ_BMMB01000001.1"/>
</dbReference>
<dbReference type="SUPFAM" id="SSF52540">
    <property type="entry name" value="P-loop containing nucleoside triphosphate hydrolases"/>
    <property type="match status" value="1"/>
</dbReference>
<evidence type="ECO:0000313" key="7">
    <source>
        <dbReference type="EMBL" id="MDR6243372.1"/>
    </source>
</evidence>
<feature type="compositionally biased region" description="Polar residues" evidence="5">
    <location>
        <begin position="1"/>
        <end position="24"/>
    </location>
</feature>
<feature type="compositionally biased region" description="Low complexity" evidence="5">
    <location>
        <begin position="32"/>
        <end position="41"/>
    </location>
</feature>
<keyword evidence="3" id="KW-0547">Nucleotide-binding</keyword>
<keyword evidence="2" id="KW-0813">Transport</keyword>
<evidence type="ECO:0000259" key="6">
    <source>
        <dbReference type="PROSITE" id="PS50893"/>
    </source>
</evidence>
<dbReference type="PANTHER" id="PTHR43335">
    <property type="entry name" value="ABC TRANSPORTER, ATP-BINDING PROTEIN"/>
    <property type="match status" value="1"/>
</dbReference>
<evidence type="ECO:0000256" key="5">
    <source>
        <dbReference type="SAM" id="MobiDB-lite"/>
    </source>
</evidence>
<dbReference type="PROSITE" id="PS00211">
    <property type="entry name" value="ABC_TRANSPORTER_1"/>
    <property type="match status" value="1"/>
</dbReference>
<comment type="caution">
    <text evidence="7">The sequence shown here is derived from an EMBL/GenBank/DDBJ whole genome shotgun (WGS) entry which is preliminary data.</text>
</comment>
<accession>A0ABU1IYD2</accession>
<protein>
    <submittedName>
        <fullName evidence="7">ABC-2 type transport system ATP-binding protein</fullName>
    </submittedName>
</protein>
<evidence type="ECO:0000256" key="3">
    <source>
        <dbReference type="ARBA" id="ARBA00022741"/>
    </source>
</evidence>
<dbReference type="PROSITE" id="PS50893">
    <property type="entry name" value="ABC_TRANSPORTER_2"/>
    <property type="match status" value="1"/>
</dbReference>
<evidence type="ECO:0000313" key="8">
    <source>
        <dbReference type="Proteomes" id="UP001185028"/>
    </source>
</evidence>
<comment type="similarity">
    <text evidence="1">Belongs to the ABC transporter superfamily.</text>
</comment>
<dbReference type="SMART" id="SM00382">
    <property type="entry name" value="AAA"/>
    <property type="match status" value="1"/>
</dbReference>
<dbReference type="Pfam" id="PF00005">
    <property type="entry name" value="ABC_tran"/>
    <property type="match status" value="1"/>
</dbReference>
<dbReference type="InterPro" id="IPR003439">
    <property type="entry name" value="ABC_transporter-like_ATP-bd"/>
</dbReference>
<proteinExistence type="inferred from homology"/>
<name>A0ABU1IYD2_9BACL</name>
<dbReference type="InterPro" id="IPR003593">
    <property type="entry name" value="AAA+_ATPase"/>
</dbReference>
<dbReference type="GO" id="GO:0005524">
    <property type="term" value="F:ATP binding"/>
    <property type="evidence" value="ECO:0007669"/>
    <property type="project" value="UniProtKB-KW"/>
</dbReference>
<sequence>MQQKNGNEATRTAGEQRSPAQSVQSAPGAGGTDATTASHSTAGSTIDHLAAPVVQFRGVTKKIGSKTIIDNLTLDVPAGCVFGFLGPNGSGKTTTIRMLVGLMSPTSGDIRIEGQSIRTHFEQAISKVGAIVENPEMYKYMTGYQNLMHYARMSPGVTKERIAEVVDFVGLGGRVRDRVSTYSLGMRQRLGVAQALLHRPRLLVLDEPTNGLDPQGIRELRDYLRALSREQGTTVFVSSHLLSEMELMCDTVAVINGGRLVDVRHLHGQTTGSVASATEELITVRFDTDQPEQVHGLIPGSYIEGTSCVARATRSDIARLNAQLVQQGIAVYSIVPMRQTLEDQFLAMTREGGVRYD</sequence>
<keyword evidence="4 7" id="KW-0067">ATP-binding</keyword>
<dbReference type="Gene3D" id="3.40.50.300">
    <property type="entry name" value="P-loop containing nucleotide triphosphate hydrolases"/>
    <property type="match status" value="1"/>
</dbReference>
<reference evidence="7 8" key="1">
    <citation type="submission" date="2023-07" db="EMBL/GenBank/DDBJ databases">
        <title>Genomic Encyclopedia of Type Strains, Phase IV (KMG-IV): sequencing the most valuable type-strain genomes for metagenomic binning, comparative biology and taxonomic classification.</title>
        <authorList>
            <person name="Goeker M."/>
        </authorList>
    </citation>
    <scope>NUCLEOTIDE SEQUENCE [LARGE SCALE GENOMIC DNA]</scope>
    <source>
        <strain evidence="7 8">DSM 22170</strain>
    </source>
</reference>